<evidence type="ECO:0000313" key="16">
    <source>
        <dbReference type="Proteomes" id="UP000298602"/>
    </source>
</evidence>
<proteinExistence type="inferred from homology"/>
<feature type="compositionally biased region" description="Basic residues" evidence="14">
    <location>
        <begin position="29"/>
        <end position="44"/>
    </location>
</feature>
<evidence type="ECO:0000256" key="10">
    <source>
        <dbReference type="ARBA" id="ARBA00022840"/>
    </source>
</evidence>
<evidence type="ECO:0000313" key="15">
    <source>
        <dbReference type="EMBL" id="QCQ23277.1"/>
    </source>
</evidence>
<feature type="region of interest" description="Disordered" evidence="14">
    <location>
        <begin position="1"/>
        <end position="61"/>
    </location>
</feature>
<keyword evidence="16" id="KW-1185">Reference proteome</keyword>
<comment type="function">
    <text evidence="1 13">Transfers the gamma-phosphate of ATP to the 4'-position of a tetraacyldisaccharide 1-phosphate intermediate (termed DS-1-P) to form tetraacyldisaccharide 1,4'-bis-phosphate (lipid IVA).</text>
</comment>
<dbReference type="HAMAP" id="MF_00409">
    <property type="entry name" value="LpxK"/>
    <property type="match status" value="1"/>
</dbReference>
<dbReference type="GO" id="GO:0009245">
    <property type="term" value="P:lipid A biosynthetic process"/>
    <property type="evidence" value="ECO:0007669"/>
    <property type="project" value="UniProtKB-UniRule"/>
</dbReference>
<evidence type="ECO:0000256" key="1">
    <source>
        <dbReference type="ARBA" id="ARBA00002274"/>
    </source>
</evidence>
<protein>
    <recommendedName>
        <fullName evidence="4 13">Tetraacyldisaccharide 4'-kinase</fullName>
        <ecNumber evidence="3 13">2.7.1.130</ecNumber>
    </recommendedName>
    <alternativeName>
        <fullName evidence="12 13">Lipid A 4'-kinase</fullName>
    </alternativeName>
</protein>
<keyword evidence="10 13" id="KW-0067">ATP-binding</keyword>
<evidence type="ECO:0000256" key="12">
    <source>
        <dbReference type="ARBA" id="ARBA00029757"/>
    </source>
</evidence>
<dbReference type="GO" id="GO:0009029">
    <property type="term" value="F:lipid-A 4'-kinase activity"/>
    <property type="evidence" value="ECO:0007669"/>
    <property type="project" value="UniProtKB-UniRule"/>
</dbReference>
<dbReference type="PANTHER" id="PTHR42724:SF1">
    <property type="entry name" value="TETRAACYLDISACCHARIDE 4'-KINASE, MITOCHONDRIAL-RELATED"/>
    <property type="match status" value="1"/>
</dbReference>
<dbReference type="EMBL" id="CP040098">
    <property type="protein sequence ID" value="QCQ23277.1"/>
    <property type="molecule type" value="Genomic_DNA"/>
</dbReference>
<dbReference type="SUPFAM" id="SSF52540">
    <property type="entry name" value="P-loop containing nucleoside triphosphate hydrolases"/>
    <property type="match status" value="1"/>
</dbReference>
<sequence>MDCTASTASPDPACGPFPRPVETADTSRGIRRLGHERTFKKRPAAQRAAHSPMAKKRRSSAQSEKRPCAYLCKHAPCHIIVPLYCYIIHLTLCLVAKDCNVFFIACENLFIGGGLGRFVLRKAAMKKIVGGWFEKRWYRKDGRLAEPAEACLRLTERGYLEMLRRHQAHLRASRHRLNAFVISVGNITVGGTGKTPFCLWLARRLSAGGCRTAVLSRGYGRSASAVARVAPSLEGSGFADRYGDEPVLLAAALPGVSVWVGSARWKTGEAAIRCDGAEVIILDDGFQHLSLERDVDLVLLDGKNPFGNGRLLPVGPLREPVEHLGRADAFVLSDDGSGGEVSGNDDGGFPADPVAFPMAPIFRFRRRVRAFRQGFMGTRFPPNALEGKRVLAFCGIARPERFFNTLKSLGIWVCATLVFPDHHRFRPRDWGRIFSLARKSGASYLITTEKDLVRAPPALMPALISVELETDLGPDENRFMAFMAAKFRASRPGRPLCFR</sequence>
<dbReference type="EC" id="2.7.1.130" evidence="3 13"/>
<evidence type="ECO:0000256" key="13">
    <source>
        <dbReference type="HAMAP-Rule" id="MF_00409"/>
    </source>
</evidence>
<feature type="binding site" evidence="13">
    <location>
        <begin position="188"/>
        <end position="195"/>
    </location>
    <ligand>
        <name>ATP</name>
        <dbReference type="ChEBI" id="CHEBI:30616"/>
    </ligand>
</feature>
<comment type="similarity">
    <text evidence="13">Belongs to the LpxK family.</text>
</comment>
<evidence type="ECO:0000256" key="8">
    <source>
        <dbReference type="ARBA" id="ARBA00022741"/>
    </source>
</evidence>
<dbReference type="Proteomes" id="UP000298602">
    <property type="component" value="Chromosome"/>
</dbReference>
<accession>A0A4P8L5G1</accession>
<reference evidence="15 16" key="2">
    <citation type="submission" date="2019-05" db="EMBL/GenBank/DDBJ databases">
        <authorList>
            <person name="Suflita J.M."/>
            <person name="Marks C.R."/>
        </authorList>
    </citation>
    <scope>NUCLEOTIDE SEQUENCE [LARGE SCALE GENOMIC DNA]</scope>
    <source>
        <strain evidence="15 16">ALDC</strain>
    </source>
</reference>
<keyword evidence="9 13" id="KW-0418">Kinase</keyword>
<evidence type="ECO:0000256" key="2">
    <source>
        <dbReference type="ARBA" id="ARBA00004870"/>
    </source>
</evidence>
<organism evidence="15 16">
    <name type="scientific">Desulfoglaeba alkanexedens ALDC</name>
    <dbReference type="NCBI Taxonomy" id="980445"/>
    <lineage>
        <taxon>Bacteria</taxon>
        <taxon>Pseudomonadati</taxon>
        <taxon>Thermodesulfobacteriota</taxon>
        <taxon>Syntrophobacteria</taxon>
        <taxon>Syntrophobacterales</taxon>
        <taxon>Syntrophobacteraceae</taxon>
        <taxon>Desulfoglaeba</taxon>
    </lineage>
</organism>
<dbReference type="PANTHER" id="PTHR42724">
    <property type="entry name" value="TETRAACYLDISACCHARIDE 4'-KINASE"/>
    <property type="match status" value="1"/>
</dbReference>
<keyword evidence="8 13" id="KW-0547">Nucleotide-binding</keyword>
<keyword evidence="11 13" id="KW-0443">Lipid metabolism</keyword>
<dbReference type="AlphaFoldDB" id="A0A4P8L5G1"/>
<dbReference type="Pfam" id="PF02606">
    <property type="entry name" value="LpxK"/>
    <property type="match status" value="1"/>
</dbReference>
<dbReference type="OrthoDB" id="9766423at2"/>
<dbReference type="InterPro" id="IPR027417">
    <property type="entry name" value="P-loop_NTPase"/>
</dbReference>
<comment type="catalytic activity">
    <reaction evidence="13">
        <text>a lipid A disaccharide + ATP = a lipid IVA + ADP + H(+)</text>
        <dbReference type="Rhea" id="RHEA:67840"/>
        <dbReference type="ChEBI" id="CHEBI:15378"/>
        <dbReference type="ChEBI" id="CHEBI:30616"/>
        <dbReference type="ChEBI" id="CHEBI:176343"/>
        <dbReference type="ChEBI" id="CHEBI:176425"/>
        <dbReference type="ChEBI" id="CHEBI:456216"/>
        <dbReference type="EC" id="2.7.1.130"/>
    </reaction>
</comment>
<keyword evidence="6 13" id="KW-0441">Lipid A biosynthesis</keyword>
<reference evidence="15 16" key="1">
    <citation type="submission" date="2019-05" db="EMBL/GenBank/DDBJ databases">
        <title>The Complete Genome Sequence of the n-alkane-degrading Desulfoglaeba alkanexedens ALDC reveals multiple alkylsuccinate synthase gene clusters.</title>
        <authorList>
            <person name="Callaghan A.V."/>
            <person name="Davidova I.A."/>
            <person name="Duncan K.E."/>
            <person name="Morris B."/>
            <person name="McInerney M.J."/>
        </authorList>
    </citation>
    <scope>NUCLEOTIDE SEQUENCE [LARGE SCALE GENOMIC DNA]</scope>
    <source>
        <strain evidence="15 16">ALDC</strain>
    </source>
</reference>
<evidence type="ECO:0000256" key="7">
    <source>
        <dbReference type="ARBA" id="ARBA00022679"/>
    </source>
</evidence>
<gene>
    <name evidence="13 15" type="primary">lpxK</name>
    <name evidence="15" type="ORF">FDQ92_14500</name>
</gene>
<evidence type="ECO:0000256" key="6">
    <source>
        <dbReference type="ARBA" id="ARBA00022556"/>
    </source>
</evidence>
<evidence type="ECO:0000256" key="4">
    <source>
        <dbReference type="ARBA" id="ARBA00016436"/>
    </source>
</evidence>
<evidence type="ECO:0000256" key="9">
    <source>
        <dbReference type="ARBA" id="ARBA00022777"/>
    </source>
</evidence>
<keyword evidence="7 13" id="KW-0808">Transferase</keyword>
<name>A0A4P8L5G1_9BACT</name>
<dbReference type="KEGG" id="dax:FDQ92_14500"/>
<dbReference type="GO" id="GO:0009244">
    <property type="term" value="P:lipopolysaccharide core region biosynthetic process"/>
    <property type="evidence" value="ECO:0007669"/>
    <property type="project" value="TreeGrafter"/>
</dbReference>
<evidence type="ECO:0000256" key="5">
    <source>
        <dbReference type="ARBA" id="ARBA00022516"/>
    </source>
</evidence>
<evidence type="ECO:0000256" key="14">
    <source>
        <dbReference type="SAM" id="MobiDB-lite"/>
    </source>
</evidence>
<dbReference type="GO" id="GO:0005886">
    <property type="term" value="C:plasma membrane"/>
    <property type="evidence" value="ECO:0007669"/>
    <property type="project" value="TreeGrafter"/>
</dbReference>
<dbReference type="InterPro" id="IPR003758">
    <property type="entry name" value="LpxK"/>
</dbReference>
<dbReference type="NCBIfam" id="TIGR00682">
    <property type="entry name" value="lpxK"/>
    <property type="match status" value="1"/>
</dbReference>
<dbReference type="GO" id="GO:0005524">
    <property type="term" value="F:ATP binding"/>
    <property type="evidence" value="ECO:0007669"/>
    <property type="project" value="UniProtKB-UniRule"/>
</dbReference>
<evidence type="ECO:0000256" key="3">
    <source>
        <dbReference type="ARBA" id="ARBA00012071"/>
    </source>
</evidence>
<dbReference type="UniPathway" id="UPA00359">
    <property type="reaction ID" value="UER00482"/>
</dbReference>
<keyword evidence="5 13" id="KW-0444">Lipid biosynthesis</keyword>
<comment type="pathway">
    <text evidence="2 13">Glycolipid biosynthesis; lipid IV(A) biosynthesis; lipid IV(A) from (3R)-3-hydroxytetradecanoyl-[acyl-carrier-protein] and UDP-N-acetyl-alpha-D-glucosamine: step 6/6.</text>
</comment>
<evidence type="ECO:0000256" key="11">
    <source>
        <dbReference type="ARBA" id="ARBA00023098"/>
    </source>
</evidence>